<evidence type="ECO:0000313" key="3">
    <source>
        <dbReference type="Proteomes" id="UP000199416"/>
    </source>
</evidence>
<dbReference type="AlphaFoldDB" id="A0A1G6LQW9"/>
<organism evidence="2 3">
    <name type="scientific">Geodermatophilus telluris</name>
    <dbReference type="NCBI Taxonomy" id="1190417"/>
    <lineage>
        <taxon>Bacteria</taxon>
        <taxon>Bacillati</taxon>
        <taxon>Actinomycetota</taxon>
        <taxon>Actinomycetes</taxon>
        <taxon>Geodermatophilales</taxon>
        <taxon>Geodermatophilaceae</taxon>
        <taxon>Geodermatophilus</taxon>
    </lineage>
</organism>
<keyword evidence="1" id="KW-0175">Coiled coil</keyword>
<proteinExistence type="predicted"/>
<accession>A0A1G6LQW9</accession>
<evidence type="ECO:0000313" key="2">
    <source>
        <dbReference type="EMBL" id="SDC45487.1"/>
    </source>
</evidence>
<gene>
    <name evidence="2" type="ORF">SAMN05660690_1504</name>
</gene>
<protein>
    <submittedName>
        <fullName evidence="2">Uncharacterized protein</fullName>
    </submittedName>
</protein>
<sequence>MSCQGGAVSGRADRVLVKVNRAEQLLEELRQLIGVYAHQHFQPIPARLVVQPGGGYFQVDGPIPLYGHGPHAAVIGDVVHNLRSSLDHLAWQLVEANDGTPSDKPGEQTAFPIRDVRRKELRIHGGVDPRALKVIDDLQPYNVLPESPTDADLWHLHRLDIVDKHHGLLLAPVRHEAVMWGTPGVYEGQLVVERFVDDGADYRFVPDRPTDTGARAETSLLVALGPGLPGERLPVVTRLRELLALVRDDICTQLFSFL</sequence>
<reference evidence="3" key="1">
    <citation type="submission" date="2016-10" db="EMBL/GenBank/DDBJ databases">
        <authorList>
            <person name="Varghese N."/>
            <person name="Submissions S."/>
        </authorList>
    </citation>
    <scope>NUCLEOTIDE SEQUENCE [LARGE SCALE GENOMIC DNA]</scope>
    <source>
        <strain evidence="3">DSM 45421</strain>
    </source>
</reference>
<name>A0A1G6LQW9_9ACTN</name>
<keyword evidence="3" id="KW-1185">Reference proteome</keyword>
<dbReference type="EMBL" id="FMZF01000002">
    <property type="protein sequence ID" value="SDC45487.1"/>
    <property type="molecule type" value="Genomic_DNA"/>
</dbReference>
<feature type="coiled-coil region" evidence="1">
    <location>
        <begin position="12"/>
        <end position="39"/>
    </location>
</feature>
<evidence type="ECO:0000256" key="1">
    <source>
        <dbReference type="SAM" id="Coils"/>
    </source>
</evidence>
<dbReference type="Proteomes" id="UP000199416">
    <property type="component" value="Unassembled WGS sequence"/>
</dbReference>